<reference evidence="2 3" key="1">
    <citation type="submission" date="2019-02" db="EMBL/GenBank/DDBJ databases">
        <title>Deep-cultivation of Planctomycetes and their phenomic and genomic characterization uncovers novel biology.</title>
        <authorList>
            <person name="Wiegand S."/>
            <person name="Jogler M."/>
            <person name="Boedeker C."/>
            <person name="Pinto D."/>
            <person name="Vollmers J."/>
            <person name="Rivas-Marin E."/>
            <person name="Kohn T."/>
            <person name="Peeters S.H."/>
            <person name="Heuer A."/>
            <person name="Rast P."/>
            <person name="Oberbeckmann S."/>
            <person name="Bunk B."/>
            <person name="Jeske O."/>
            <person name="Meyerdierks A."/>
            <person name="Storesund J.E."/>
            <person name="Kallscheuer N."/>
            <person name="Luecker S."/>
            <person name="Lage O.M."/>
            <person name="Pohl T."/>
            <person name="Merkel B.J."/>
            <person name="Hornburger P."/>
            <person name="Mueller R.-W."/>
            <person name="Bruemmer F."/>
            <person name="Labrenz M."/>
            <person name="Spormann A.M."/>
            <person name="Op den Camp H."/>
            <person name="Overmann J."/>
            <person name="Amann R."/>
            <person name="Jetten M.S.M."/>
            <person name="Mascher T."/>
            <person name="Medema M.H."/>
            <person name="Devos D.P."/>
            <person name="Kaster A.-K."/>
            <person name="Ovreas L."/>
            <person name="Rohde M."/>
            <person name="Galperin M.Y."/>
            <person name="Jogler C."/>
        </authorList>
    </citation>
    <scope>NUCLEOTIDE SEQUENCE [LARGE SCALE GENOMIC DNA]</scope>
    <source>
        <strain evidence="2 3">K22_7</strain>
    </source>
</reference>
<keyword evidence="3" id="KW-1185">Reference proteome</keyword>
<dbReference type="EMBL" id="CP036525">
    <property type="protein sequence ID" value="QDT07117.1"/>
    <property type="molecule type" value="Genomic_DNA"/>
</dbReference>
<keyword evidence="1" id="KW-0812">Transmembrane</keyword>
<gene>
    <name evidence="2" type="ORF">K227x_55420</name>
</gene>
<feature type="transmembrane region" description="Helical" evidence="1">
    <location>
        <begin position="339"/>
        <end position="360"/>
    </location>
</feature>
<dbReference type="InterPro" id="IPR005240">
    <property type="entry name" value="DUF389"/>
</dbReference>
<feature type="transmembrane region" description="Helical" evidence="1">
    <location>
        <begin position="440"/>
        <end position="463"/>
    </location>
</feature>
<feature type="transmembrane region" description="Helical" evidence="1">
    <location>
        <begin position="306"/>
        <end position="327"/>
    </location>
</feature>
<dbReference type="KEGG" id="rlc:K227x_55420"/>
<organism evidence="2 3">
    <name type="scientific">Rubripirellula lacrimiformis</name>
    <dbReference type="NCBI Taxonomy" id="1930273"/>
    <lineage>
        <taxon>Bacteria</taxon>
        <taxon>Pseudomonadati</taxon>
        <taxon>Planctomycetota</taxon>
        <taxon>Planctomycetia</taxon>
        <taxon>Pirellulales</taxon>
        <taxon>Pirellulaceae</taxon>
        <taxon>Rubripirellula</taxon>
    </lineage>
</organism>
<dbReference type="Pfam" id="PF04087">
    <property type="entry name" value="DUF389"/>
    <property type="match status" value="1"/>
</dbReference>
<evidence type="ECO:0000313" key="2">
    <source>
        <dbReference type="EMBL" id="QDT07117.1"/>
    </source>
</evidence>
<evidence type="ECO:0000256" key="1">
    <source>
        <dbReference type="SAM" id="Phobius"/>
    </source>
</evidence>
<keyword evidence="1" id="KW-1133">Transmembrane helix</keyword>
<evidence type="ECO:0008006" key="4">
    <source>
        <dbReference type="Google" id="ProtNLM"/>
    </source>
</evidence>
<proteinExistence type="predicted"/>
<dbReference type="RefSeq" id="WP_145174665.1">
    <property type="nucleotide sequence ID" value="NZ_CP036525.1"/>
</dbReference>
<name>A0A517NJ09_9BACT</name>
<feature type="transmembrane region" description="Helical" evidence="1">
    <location>
        <begin position="479"/>
        <end position="498"/>
    </location>
</feature>
<protein>
    <recommendedName>
        <fullName evidence="4">DUF389 domain-containing protein</fullName>
    </recommendedName>
</protein>
<evidence type="ECO:0000313" key="3">
    <source>
        <dbReference type="Proteomes" id="UP000318538"/>
    </source>
</evidence>
<keyword evidence="1" id="KW-0472">Membrane</keyword>
<dbReference type="AlphaFoldDB" id="A0A517NJ09"/>
<sequence>MSIVFVMGSEQELRFGAPWCQRMANLRQADVHLVVLGEDSKILTEQVNRKAIDYLGIDEKRVSVHSVAREPERVIELATSVGCSQLLMSYQNSDHQWQQAVFEQSIHSTVWIHIGGEGPNQEPTNEENVSVAADPLKSAEMSDAAMRAFAIDLDGDGFSRGMAQRSLGLLAEATIPFEGTLAETNDPSIIATVFEDFGVTDRDLVLVAVHAARDSDPVYRWARKRISAASPYPFALLHDGDSLAETAAARIRKWFASIAPPMQREQRIALADDLVEGSQPNLEFLGLMSASSMLAAFGLMQNSAAVIIGAMLIAPLMTPIMGAGLGLAHGNRPLFQSSLLTIALGFIGALAASMMFGWLFWLFQEPTITDEMWARCKPSPLDFCVGLVGGLAASYARTRTHLSSALAGAAIAAALVPPIATAGLQLAFGQWENTDRGWPVVGPLLLVSINVITIMIGSSFILWARGMRSETKMDMRTRWALRMMALLSTIALLALTWISH</sequence>
<feature type="transmembrane region" description="Helical" evidence="1">
    <location>
        <begin position="405"/>
        <end position="428"/>
    </location>
</feature>
<dbReference type="OrthoDB" id="9790659at2"/>
<dbReference type="PANTHER" id="PTHR20992">
    <property type="entry name" value="AT15442P-RELATED"/>
    <property type="match status" value="1"/>
</dbReference>
<accession>A0A517NJ09</accession>
<dbReference type="PANTHER" id="PTHR20992:SF9">
    <property type="entry name" value="AT15442P-RELATED"/>
    <property type="match status" value="1"/>
</dbReference>
<dbReference type="Proteomes" id="UP000318538">
    <property type="component" value="Chromosome"/>
</dbReference>